<dbReference type="Gene3D" id="1.10.340.70">
    <property type="match status" value="1"/>
</dbReference>
<protein>
    <recommendedName>
        <fullName evidence="1">Integrase zinc-binding domain-containing protein</fullName>
    </recommendedName>
</protein>
<evidence type="ECO:0000313" key="3">
    <source>
        <dbReference type="WBParaSite" id="TREG1_144390.1"/>
    </source>
</evidence>
<organism evidence="2 3">
    <name type="scientific">Trichobilharzia regenti</name>
    <name type="common">Nasal bird schistosome</name>
    <dbReference type="NCBI Taxonomy" id="157069"/>
    <lineage>
        <taxon>Eukaryota</taxon>
        <taxon>Metazoa</taxon>
        <taxon>Spiralia</taxon>
        <taxon>Lophotrochozoa</taxon>
        <taxon>Platyhelminthes</taxon>
        <taxon>Trematoda</taxon>
        <taxon>Digenea</taxon>
        <taxon>Strigeidida</taxon>
        <taxon>Schistosomatoidea</taxon>
        <taxon>Schistosomatidae</taxon>
        <taxon>Trichobilharzia</taxon>
    </lineage>
</organism>
<dbReference type="PANTHER" id="PTHR37984:SF5">
    <property type="entry name" value="PROTEIN NYNRIN-LIKE"/>
    <property type="match status" value="1"/>
</dbReference>
<reference evidence="3" key="2">
    <citation type="submission" date="2023-11" db="UniProtKB">
        <authorList>
            <consortium name="WormBaseParasite"/>
        </authorList>
    </citation>
    <scope>IDENTIFICATION</scope>
</reference>
<sequence>MNAKHDKYSPRELRHLEFISQFTSDIRFIKGHKNEVTDALSRIHINTLEKDQFDLKKMAKLQTMDEDLKRLKNSTSTSLRLQDVMLDESLTITCDVSKRKPRPFVPLEMRRLVFSKIHGISHPGIRATVRLISDRYIWPNMNHEIKQWTRACLACQKSNVLRHTVSPNGQFPELDGRFQHIHIDIVGCYRHLTVLLIS</sequence>
<dbReference type="FunFam" id="1.10.340.70:FF:000004">
    <property type="entry name" value="Retrovirus-related Pol polyprotein from transposon 297-like Protein"/>
    <property type="match status" value="1"/>
</dbReference>
<reference evidence="2" key="1">
    <citation type="submission" date="2022-06" db="EMBL/GenBank/DDBJ databases">
        <authorList>
            <person name="Berger JAMES D."/>
            <person name="Berger JAMES D."/>
        </authorList>
    </citation>
    <scope>NUCLEOTIDE SEQUENCE [LARGE SCALE GENOMIC DNA]</scope>
</reference>
<dbReference type="AlphaFoldDB" id="A0AA85J4S9"/>
<dbReference type="Pfam" id="PF17921">
    <property type="entry name" value="Integrase_H2C2"/>
    <property type="match status" value="1"/>
</dbReference>
<name>A0AA85J4S9_TRIRE</name>
<feature type="domain" description="Integrase zinc-binding" evidence="1">
    <location>
        <begin position="105"/>
        <end position="159"/>
    </location>
</feature>
<dbReference type="PANTHER" id="PTHR37984">
    <property type="entry name" value="PROTEIN CBG26694"/>
    <property type="match status" value="1"/>
</dbReference>
<dbReference type="Proteomes" id="UP000050795">
    <property type="component" value="Unassembled WGS sequence"/>
</dbReference>
<dbReference type="InterPro" id="IPR041588">
    <property type="entry name" value="Integrase_H2C2"/>
</dbReference>
<keyword evidence="2" id="KW-1185">Reference proteome</keyword>
<evidence type="ECO:0000313" key="2">
    <source>
        <dbReference type="Proteomes" id="UP000050795"/>
    </source>
</evidence>
<dbReference type="WBParaSite" id="TREG1_144390.1">
    <property type="protein sequence ID" value="TREG1_144390.1"/>
    <property type="gene ID" value="TREG1_144390"/>
</dbReference>
<accession>A0AA85J4S9</accession>
<evidence type="ECO:0000259" key="1">
    <source>
        <dbReference type="Pfam" id="PF17921"/>
    </source>
</evidence>
<proteinExistence type="predicted"/>
<dbReference type="InterPro" id="IPR050951">
    <property type="entry name" value="Retrovirus_Pol_polyprotein"/>
</dbReference>